<dbReference type="InterPro" id="IPR005474">
    <property type="entry name" value="Transketolase_N"/>
</dbReference>
<comment type="similarity">
    <text evidence="2">Belongs to the transketolase family.</text>
</comment>
<keyword evidence="5" id="KW-0808">Transferase</keyword>
<accession>H6LCW5</accession>
<evidence type="ECO:0000259" key="4">
    <source>
        <dbReference type="Pfam" id="PF00456"/>
    </source>
</evidence>
<feature type="domain" description="Transketolase N-terminal" evidence="4">
    <location>
        <begin position="45"/>
        <end position="285"/>
    </location>
</feature>
<keyword evidence="6" id="KW-1185">Reference proteome</keyword>
<dbReference type="eggNOG" id="COG3959">
    <property type="taxonomic scope" value="Bacteria"/>
</dbReference>
<evidence type="ECO:0000256" key="1">
    <source>
        <dbReference type="ARBA" id="ARBA00001964"/>
    </source>
</evidence>
<dbReference type="SUPFAM" id="SSF52518">
    <property type="entry name" value="Thiamin diphosphate-binding fold (THDP-binding)"/>
    <property type="match status" value="1"/>
</dbReference>
<dbReference type="KEGG" id="awo:Awo_c23290"/>
<dbReference type="CDD" id="cd02012">
    <property type="entry name" value="TPP_TK"/>
    <property type="match status" value="1"/>
</dbReference>
<gene>
    <name evidence="5" type="primary">tktA3</name>
    <name evidence="5" type="ordered locus">Awo_c23290</name>
</gene>
<dbReference type="RefSeq" id="WP_014356702.1">
    <property type="nucleotide sequence ID" value="NC_016894.1"/>
</dbReference>
<dbReference type="Proteomes" id="UP000007177">
    <property type="component" value="Chromosome"/>
</dbReference>
<dbReference type="STRING" id="931626.Awo_c23290"/>
<dbReference type="PANTHER" id="PTHR47514">
    <property type="entry name" value="TRANSKETOLASE N-TERMINAL SECTION-RELATED"/>
    <property type="match status" value="1"/>
</dbReference>
<organism evidence="5 6">
    <name type="scientific">Acetobacterium woodii (strain ATCC 29683 / DSM 1030 / JCM 2381 / KCTC 1655 / WB1)</name>
    <dbReference type="NCBI Taxonomy" id="931626"/>
    <lineage>
        <taxon>Bacteria</taxon>
        <taxon>Bacillati</taxon>
        <taxon>Bacillota</taxon>
        <taxon>Clostridia</taxon>
        <taxon>Eubacteriales</taxon>
        <taxon>Eubacteriaceae</taxon>
        <taxon>Acetobacterium</taxon>
    </lineage>
</organism>
<dbReference type="InterPro" id="IPR029061">
    <property type="entry name" value="THDP-binding"/>
</dbReference>
<dbReference type="AlphaFoldDB" id="H6LCW5"/>
<reference evidence="5 6" key="2">
    <citation type="journal article" date="2012" name="PLoS ONE">
        <title>An ancient pathway combining carbon dioxide fixation with the generation and utilization of a sodium ion gradient for ATP synthesis.</title>
        <authorList>
            <person name="Poehlein A."/>
            <person name="Schmidt S."/>
            <person name="Kaster A.K."/>
            <person name="Goenrich M."/>
            <person name="Vollmers J."/>
            <person name="Thurmer A."/>
            <person name="Bertsch J."/>
            <person name="Schuchmann K."/>
            <person name="Voigt B."/>
            <person name="Hecker M."/>
            <person name="Daniel R."/>
            <person name="Thauer R.K."/>
            <person name="Gottschalk G."/>
            <person name="Muller V."/>
        </authorList>
    </citation>
    <scope>NUCLEOTIDE SEQUENCE [LARGE SCALE GENOMIC DNA]</scope>
    <source>
        <strain evidence="6">ATCC 29683 / DSM 1030 / JCM 2381 / KCTC 1655 / WB1</strain>
    </source>
</reference>
<evidence type="ECO:0000313" key="5">
    <source>
        <dbReference type="EMBL" id="AFA49102.1"/>
    </source>
</evidence>
<reference evidence="6" key="1">
    <citation type="submission" date="2011-07" db="EMBL/GenBank/DDBJ databases">
        <title>Complete genome sequence of Acetobacterium woodii.</title>
        <authorList>
            <person name="Poehlein A."/>
            <person name="Schmidt S."/>
            <person name="Kaster A.-K."/>
            <person name="Goenrich M."/>
            <person name="Vollmers J."/>
            <person name="Thuermer A."/>
            <person name="Gottschalk G."/>
            <person name="Thauer R.K."/>
            <person name="Daniel R."/>
            <person name="Mueller V."/>
        </authorList>
    </citation>
    <scope>NUCLEOTIDE SEQUENCE [LARGE SCALE GENOMIC DNA]</scope>
    <source>
        <strain evidence="6">ATCC 29683 / DSM 1030 / JCM 2381 / KCTC 1655 / WB1</strain>
    </source>
</reference>
<sequence length="316" mass="35136">MDTISRIQERHLEKDMIGFTGQTKSNQFGYGLPNMTELEIKAAQCRLNVIRMLRSSGHGHVGGSFSAIDIISALYFYKMRVNPKDPQMKNRDRFILSAGHKCMAQYGVLAEKGYFEKSILDSYGKLHSKIPGHPDMHKLPGIEANTGALGHGMAIAAGMAMALKVDKLDSKVYVMLGDGELTEGSNWEAVAAASKFGLDNLVVFIDNNQLQISGKVVEVMDMRPIDEKFRAFGWEVLNINGNNIFEIVSALDNVDKMSGKPMMILSQTIKSKGLPIGENDPEFHFWKPSDKDLEQAENLLNKRIQSLQSGLEEVVR</sequence>
<evidence type="ECO:0000256" key="2">
    <source>
        <dbReference type="ARBA" id="ARBA00007131"/>
    </source>
</evidence>
<dbReference type="EMBL" id="CP002987">
    <property type="protein sequence ID" value="AFA49102.1"/>
    <property type="molecule type" value="Genomic_DNA"/>
</dbReference>
<dbReference type="EC" id="2.2.1.1" evidence="5"/>
<evidence type="ECO:0000256" key="3">
    <source>
        <dbReference type="ARBA" id="ARBA00023052"/>
    </source>
</evidence>
<evidence type="ECO:0000313" key="6">
    <source>
        <dbReference type="Proteomes" id="UP000007177"/>
    </source>
</evidence>
<name>H6LCW5_ACEWD</name>
<protein>
    <submittedName>
        <fullName evidence="5">Transketolase subunit A</fullName>
        <ecNumber evidence="5">2.2.1.1</ecNumber>
    </submittedName>
</protein>
<dbReference type="Pfam" id="PF00456">
    <property type="entry name" value="Transketolase_N"/>
    <property type="match status" value="1"/>
</dbReference>
<dbReference type="Gene3D" id="3.40.50.970">
    <property type="match status" value="1"/>
</dbReference>
<proteinExistence type="inferred from homology"/>
<dbReference type="HOGENOM" id="CLU_009227_4_1_9"/>
<keyword evidence="3" id="KW-0786">Thiamine pyrophosphate</keyword>
<dbReference type="PANTHER" id="PTHR47514:SF1">
    <property type="entry name" value="TRANSKETOLASE N-TERMINAL SECTION-RELATED"/>
    <property type="match status" value="1"/>
</dbReference>
<dbReference type="GO" id="GO:0004802">
    <property type="term" value="F:transketolase activity"/>
    <property type="evidence" value="ECO:0007669"/>
    <property type="project" value="UniProtKB-EC"/>
</dbReference>
<comment type="cofactor">
    <cofactor evidence="1">
        <name>thiamine diphosphate</name>
        <dbReference type="ChEBI" id="CHEBI:58937"/>
    </cofactor>
</comment>